<keyword evidence="2" id="KW-1185">Reference proteome</keyword>
<dbReference type="GeneID" id="40322319"/>
<proteinExistence type="predicted"/>
<evidence type="ECO:0000313" key="1">
    <source>
        <dbReference type="EMBL" id="RNF00931.1"/>
    </source>
</evidence>
<reference evidence="1 2" key="1">
    <citation type="journal article" date="2018" name="BMC Genomics">
        <title>Genomic comparison of Trypanosoma conorhini and Trypanosoma rangeli to Trypanosoma cruzi strains of high and low virulence.</title>
        <authorList>
            <person name="Bradwell K.R."/>
            <person name="Koparde V.N."/>
            <person name="Matveyev A.V."/>
            <person name="Serrano M.G."/>
            <person name="Alves J.M."/>
            <person name="Parikh H."/>
            <person name="Huang B."/>
            <person name="Lee V."/>
            <person name="Espinosa-Alvarez O."/>
            <person name="Ortiz P.A."/>
            <person name="Costa-Martins A.G."/>
            <person name="Teixeira M.M."/>
            <person name="Buck G.A."/>
        </authorList>
    </citation>
    <scope>NUCLEOTIDE SEQUENCE [LARGE SCALE GENOMIC DNA]</scope>
    <source>
        <strain evidence="1 2">025E</strain>
    </source>
</reference>
<dbReference type="RefSeq" id="XP_029224345.1">
    <property type="nucleotide sequence ID" value="XM_029375551.1"/>
</dbReference>
<name>A0A3R7K6V2_9TRYP</name>
<gene>
    <name evidence="1" type="ORF">Tco025E_08708</name>
</gene>
<dbReference type="AlphaFoldDB" id="A0A3R7K6V2"/>
<evidence type="ECO:0000313" key="2">
    <source>
        <dbReference type="Proteomes" id="UP000284403"/>
    </source>
</evidence>
<dbReference type="EMBL" id="MKKU01000854">
    <property type="protein sequence ID" value="RNF00931.1"/>
    <property type="molecule type" value="Genomic_DNA"/>
</dbReference>
<dbReference type="OrthoDB" id="10671243at2759"/>
<accession>A0A3R7K6V2</accession>
<protein>
    <submittedName>
        <fullName evidence="1">Uncharacterized protein</fullName>
    </submittedName>
</protein>
<comment type="caution">
    <text evidence="1">The sequence shown here is derived from an EMBL/GenBank/DDBJ whole genome shotgun (WGS) entry which is preliminary data.</text>
</comment>
<sequence length="136" mass="15274">MPSTTRGGPRRLFCCARTAYPVPSISPAVLPLCDVFALRMWSLLADITRLAARVMLAHMFAHCEGPRGDIVDREAQVATKQPQGKLPSWHVDHVRRHLQKVREQDLASLIAARRDHAARCTADFMAVFPLSRHHTD</sequence>
<dbReference type="Proteomes" id="UP000284403">
    <property type="component" value="Unassembled WGS sequence"/>
</dbReference>
<organism evidence="1 2">
    <name type="scientific">Trypanosoma conorhini</name>
    <dbReference type="NCBI Taxonomy" id="83891"/>
    <lineage>
        <taxon>Eukaryota</taxon>
        <taxon>Discoba</taxon>
        <taxon>Euglenozoa</taxon>
        <taxon>Kinetoplastea</taxon>
        <taxon>Metakinetoplastina</taxon>
        <taxon>Trypanosomatida</taxon>
        <taxon>Trypanosomatidae</taxon>
        <taxon>Trypanosoma</taxon>
    </lineage>
</organism>